<comment type="caution">
    <text evidence="8">The sequence shown here is derived from an EMBL/GenBank/DDBJ whole genome shotgun (WGS) entry which is preliminary data.</text>
</comment>
<evidence type="ECO:0000313" key="9">
    <source>
        <dbReference type="Proteomes" id="UP001162131"/>
    </source>
</evidence>
<sequence length="247" mass="28633">MEPCNHYERGCDLLSACCNEFFACRYCHDKEKYEDEKDFSKKHKMIRSDVTTVRCRACQATQGLNQYCINCNTCMGAYFCAICHLYDSDLSKNIYHCDKCGICRVGPREKYFHCDTCEACLSVSLRNSHTCRPGILKSNCAVCQEDMFTSRQRAMPMSCGHFIHNACLRDMMAHHRYTCPICCKSIADFSDFYQKIDEEVSNTPMPEEYQNIDCNILCNDCLKRNRVRFHVIGMKCPDCGSYNTTRY</sequence>
<evidence type="ECO:0000256" key="3">
    <source>
        <dbReference type="ARBA" id="ARBA00022833"/>
    </source>
</evidence>
<feature type="domain" description="CTCHY-type" evidence="7">
    <location>
        <begin position="75"/>
        <end position="139"/>
    </location>
</feature>
<dbReference type="SUPFAM" id="SSF161219">
    <property type="entry name" value="CHY zinc finger-like"/>
    <property type="match status" value="1"/>
</dbReference>
<dbReference type="GO" id="GO:0005634">
    <property type="term" value="C:nucleus"/>
    <property type="evidence" value="ECO:0007669"/>
    <property type="project" value="TreeGrafter"/>
</dbReference>
<protein>
    <submittedName>
        <fullName evidence="8">Uncharacterized protein</fullName>
    </submittedName>
</protein>
<dbReference type="SMART" id="SM00184">
    <property type="entry name" value="RING"/>
    <property type="match status" value="1"/>
</dbReference>
<feature type="domain" description="RING-type" evidence="5">
    <location>
        <begin position="140"/>
        <end position="182"/>
    </location>
</feature>
<evidence type="ECO:0000259" key="6">
    <source>
        <dbReference type="PROSITE" id="PS51266"/>
    </source>
</evidence>
<dbReference type="Proteomes" id="UP001162131">
    <property type="component" value="Unassembled WGS sequence"/>
</dbReference>
<dbReference type="SUPFAM" id="SSF161245">
    <property type="entry name" value="Zinc hairpin stack"/>
    <property type="match status" value="1"/>
</dbReference>
<dbReference type="Pfam" id="PF13639">
    <property type="entry name" value="zf-RING_2"/>
    <property type="match status" value="1"/>
</dbReference>
<organism evidence="8 9">
    <name type="scientific">Blepharisma stoltei</name>
    <dbReference type="NCBI Taxonomy" id="1481888"/>
    <lineage>
        <taxon>Eukaryota</taxon>
        <taxon>Sar</taxon>
        <taxon>Alveolata</taxon>
        <taxon>Ciliophora</taxon>
        <taxon>Postciliodesmatophora</taxon>
        <taxon>Heterotrichea</taxon>
        <taxon>Heterotrichida</taxon>
        <taxon>Blepharismidae</taxon>
        <taxon>Blepharisma</taxon>
    </lineage>
</organism>
<dbReference type="PANTHER" id="PTHR21319">
    <property type="entry name" value="RING FINGER AND CHY ZINC FINGER DOMAIN-CONTAINING PROTEIN 1"/>
    <property type="match status" value="1"/>
</dbReference>
<name>A0AAU9JMR6_9CILI</name>
<proteinExistence type="predicted"/>
<gene>
    <name evidence="8" type="ORF">BSTOLATCC_MIC40816</name>
</gene>
<dbReference type="Pfam" id="PF05495">
    <property type="entry name" value="zf-CHY"/>
    <property type="match status" value="1"/>
</dbReference>
<feature type="domain" description="CHY-type" evidence="6">
    <location>
        <begin position="1"/>
        <end position="73"/>
    </location>
</feature>
<dbReference type="InterPro" id="IPR008913">
    <property type="entry name" value="Znf_CHY"/>
</dbReference>
<dbReference type="Gene3D" id="2.20.28.10">
    <property type="match status" value="1"/>
</dbReference>
<dbReference type="Pfam" id="PF14599">
    <property type="entry name" value="zinc_ribbon_6"/>
    <property type="match status" value="1"/>
</dbReference>
<dbReference type="GO" id="GO:0016567">
    <property type="term" value="P:protein ubiquitination"/>
    <property type="evidence" value="ECO:0007669"/>
    <property type="project" value="TreeGrafter"/>
</dbReference>
<accession>A0AAU9JMR6</accession>
<keyword evidence="2 4" id="KW-0863">Zinc-finger</keyword>
<dbReference type="PROSITE" id="PS51266">
    <property type="entry name" value="ZF_CHY"/>
    <property type="match status" value="1"/>
</dbReference>
<evidence type="ECO:0000259" key="7">
    <source>
        <dbReference type="PROSITE" id="PS51270"/>
    </source>
</evidence>
<keyword evidence="9" id="KW-1185">Reference proteome</keyword>
<dbReference type="EMBL" id="CAJZBQ010000040">
    <property type="protein sequence ID" value="CAG9326389.1"/>
    <property type="molecule type" value="Genomic_DNA"/>
</dbReference>
<evidence type="ECO:0000313" key="8">
    <source>
        <dbReference type="EMBL" id="CAG9326389.1"/>
    </source>
</evidence>
<dbReference type="SUPFAM" id="SSF57850">
    <property type="entry name" value="RING/U-box"/>
    <property type="match status" value="1"/>
</dbReference>
<evidence type="ECO:0000256" key="2">
    <source>
        <dbReference type="ARBA" id="ARBA00022771"/>
    </source>
</evidence>
<dbReference type="PROSITE" id="PS51270">
    <property type="entry name" value="ZF_CTCHY"/>
    <property type="match status" value="1"/>
</dbReference>
<dbReference type="GO" id="GO:0006511">
    <property type="term" value="P:ubiquitin-dependent protein catabolic process"/>
    <property type="evidence" value="ECO:0007669"/>
    <property type="project" value="TreeGrafter"/>
</dbReference>
<dbReference type="InterPro" id="IPR039512">
    <property type="entry name" value="RCHY1_zinc-ribbon"/>
</dbReference>
<dbReference type="InterPro" id="IPR017921">
    <property type="entry name" value="Znf_CTCHY"/>
</dbReference>
<dbReference type="PROSITE" id="PS50089">
    <property type="entry name" value="ZF_RING_2"/>
    <property type="match status" value="1"/>
</dbReference>
<keyword evidence="3" id="KW-0862">Zinc</keyword>
<dbReference type="AlphaFoldDB" id="A0AAU9JMR6"/>
<evidence type="ECO:0000256" key="1">
    <source>
        <dbReference type="ARBA" id="ARBA00022723"/>
    </source>
</evidence>
<dbReference type="Gene3D" id="3.30.40.10">
    <property type="entry name" value="Zinc/RING finger domain, C3HC4 (zinc finger)"/>
    <property type="match status" value="1"/>
</dbReference>
<dbReference type="InterPro" id="IPR013083">
    <property type="entry name" value="Znf_RING/FYVE/PHD"/>
</dbReference>
<dbReference type="GO" id="GO:0008270">
    <property type="term" value="F:zinc ion binding"/>
    <property type="evidence" value="ECO:0007669"/>
    <property type="project" value="UniProtKB-KW"/>
</dbReference>
<dbReference type="InterPro" id="IPR001841">
    <property type="entry name" value="Znf_RING"/>
</dbReference>
<evidence type="ECO:0000259" key="5">
    <source>
        <dbReference type="PROSITE" id="PS50089"/>
    </source>
</evidence>
<keyword evidence="1" id="KW-0479">Metal-binding</keyword>
<dbReference type="InterPro" id="IPR037275">
    <property type="entry name" value="Znf_CTCHY_sf"/>
</dbReference>
<dbReference type="InterPro" id="IPR037274">
    <property type="entry name" value="Znf_CHY_sf"/>
</dbReference>
<dbReference type="GO" id="GO:0061630">
    <property type="term" value="F:ubiquitin protein ligase activity"/>
    <property type="evidence" value="ECO:0007669"/>
    <property type="project" value="TreeGrafter"/>
</dbReference>
<evidence type="ECO:0000256" key="4">
    <source>
        <dbReference type="PROSITE-ProRule" id="PRU00601"/>
    </source>
</evidence>
<reference evidence="8" key="1">
    <citation type="submission" date="2021-09" db="EMBL/GenBank/DDBJ databases">
        <authorList>
            <consortium name="AG Swart"/>
            <person name="Singh M."/>
            <person name="Singh A."/>
            <person name="Seah K."/>
            <person name="Emmerich C."/>
        </authorList>
    </citation>
    <scope>NUCLEOTIDE SEQUENCE</scope>
    <source>
        <strain evidence="8">ATCC30299</strain>
    </source>
</reference>